<dbReference type="GO" id="GO:0016020">
    <property type="term" value="C:membrane"/>
    <property type="evidence" value="ECO:0007669"/>
    <property type="project" value="InterPro"/>
</dbReference>
<keyword evidence="1" id="KW-0812">Transmembrane</keyword>
<keyword evidence="3" id="KW-1185">Reference proteome</keyword>
<dbReference type="EMBL" id="LYPA01000059">
    <property type="protein sequence ID" value="OBR65240.1"/>
    <property type="molecule type" value="Genomic_DNA"/>
</dbReference>
<feature type="transmembrane region" description="Helical" evidence="1">
    <location>
        <begin position="63"/>
        <end position="81"/>
    </location>
</feature>
<evidence type="ECO:0000313" key="2">
    <source>
        <dbReference type="EMBL" id="OBR65240.1"/>
    </source>
</evidence>
<name>A0A1A5YIK7_9BACL</name>
<proteinExistence type="predicted"/>
<feature type="transmembrane region" description="Helical" evidence="1">
    <location>
        <begin position="7"/>
        <end position="29"/>
    </location>
</feature>
<sequence length="89" mass="10256">MKRSVVRAFLVGVAFVFVYYIILALRGMYLTNNYVPDIINSYDSVDYLQQKVAFGIAIEPVRMVLEVSGLLLFGMAIYFVVRKLRRRAN</sequence>
<gene>
    <name evidence="2" type="ORF">A7K91_19835</name>
</gene>
<dbReference type="InterPro" id="IPR027387">
    <property type="entry name" value="Cytb/b6-like_sf"/>
</dbReference>
<evidence type="ECO:0000256" key="1">
    <source>
        <dbReference type="SAM" id="Phobius"/>
    </source>
</evidence>
<evidence type="ECO:0000313" key="3">
    <source>
        <dbReference type="Proteomes" id="UP000092024"/>
    </source>
</evidence>
<dbReference type="GO" id="GO:0022904">
    <property type="term" value="P:respiratory electron transport chain"/>
    <property type="evidence" value="ECO:0007669"/>
    <property type="project" value="InterPro"/>
</dbReference>
<dbReference type="OrthoDB" id="2622736at2"/>
<keyword evidence="1" id="KW-1133">Transmembrane helix</keyword>
<dbReference type="SUPFAM" id="SSF81342">
    <property type="entry name" value="Transmembrane di-heme cytochromes"/>
    <property type="match status" value="1"/>
</dbReference>
<keyword evidence="1" id="KW-0472">Membrane</keyword>
<dbReference type="STRING" id="1844972.A7K91_19835"/>
<dbReference type="AlphaFoldDB" id="A0A1A5YIK7"/>
<reference evidence="2 3" key="1">
    <citation type="submission" date="2016-05" db="EMBL/GenBank/DDBJ databases">
        <title>Paenibacillus oryzae. sp. nov., isolated from the rice root.</title>
        <authorList>
            <person name="Zhang J."/>
            <person name="Zhang X."/>
        </authorList>
    </citation>
    <scope>NUCLEOTIDE SEQUENCE [LARGE SCALE GENOMIC DNA]</scope>
    <source>
        <strain evidence="2 3">1DrF-4</strain>
    </source>
</reference>
<accession>A0A1A5YIK7</accession>
<dbReference type="InterPro" id="IPR016174">
    <property type="entry name" value="Di-haem_cyt_TM"/>
</dbReference>
<dbReference type="Gene3D" id="1.20.810.10">
    <property type="entry name" value="Cytochrome Bc1 Complex, Chain C"/>
    <property type="match status" value="1"/>
</dbReference>
<dbReference type="Proteomes" id="UP000092024">
    <property type="component" value="Unassembled WGS sequence"/>
</dbReference>
<protein>
    <submittedName>
        <fullName evidence="2">Uncharacterized protein</fullName>
    </submittedName>
</protein>
<organism evidence="2 3">
    <name type="scientific">Paenibacillus oryzae</name>
    <dbReference type="NCBI Taxonomy" id="1844972"/>
    <lineage>
        <taxon>Bacteria</taxon>
        <taxon>Bacillati</taxon>
        <taxon>Bacillota</taxon>
        <taxon>Bacilli</taxon>
        <taxon>Bacillales</taxon>
        <taxon>Paenibacillaceae</taxon>
        <taxon>Paenibacillus</taxon>
    </lineage>
</organism>
<comment type="caution">
    <text evidence="2">The sequence shown here is derived from an EMBL/GenBank/DDBJ whole genome shotgun (WGS) entry which is preliminary data.</text>
</comment>